<comment type="caution">
    <text evidence="2">The sequence shown here is derived from an EMBL/GenBank/DDBJ whole genome shotgun (WGS) entry which is preliminary data.</text>
</comment>
<dbReference type="AlphaFoldDB" id="A0A495D1E2"/>
<keyword evidence="1" id="KW-0472">Membrane</keyword>
<reference evidence="2 3" key="1">
    <citation type="submission" date="2018-10" db="EMBL/GenBank/DDBJ databases">
        <title>Genomic Encyclopedia of Type Strains, Phase IV (KMG-IV): sequencing the most valuable type-strain genomes for metagenomic binning, comparative biology and taxonomic classification.</title>
        <authorList>
            <person name="Goeker M."/>
        </authorList>
    </citation>
    <scope>NUCLEOTIDE SEQUENCE [LARGE SCALE GENOMIC DNA]</scope>
    <source>
        <strain evidence="2 3">DSM 4734</strain>
    </source>
</reference>
<feature type="transmembrane region" description="Helical" evidence="1">
    <location>
        <begin position="123"/>
        <end position="141"/>
    </location>
</feature>
<dbReference type="EMBL" id="RBIM01000007">
    <property type="protein sequence ID" value="RKQ95306.1"/>
    <property type="molecule type" value="Genomic_DNA"/>
</dbReference>
<dbReference type="OrthoDB" id="7906671at2"/>
<accession>A0A495D1E2</accession>
<name>A0A495D1E2_9PROT</name>
<feature type="transmembrane region" description="Helical" evidence="1">
    <location>
        <begin position="62"/>
        <end position="83"/>
    </location>
</feature>
<evidence type="ECO:0000313" key="3">
    <source>
        <dbReference type="Proteomes" id="UP000273675"/>
    </source>
</evidence>
<sequence>MTTPTRPPLSLAGSMRNVLAWLAAAVASGLTVVIGLALLAVIEAEGGVEAEAEFLQALVPGSLFIGGYIAVLTALPTVILTWVRRWRGWYGLPVHLVMGALTGGAAIQLFGFPLSYGLEGLPMTGFFAATGLVGGAVYWRLSVRP</sequence>
<evidence type="ECO:0000256" key="1">
    <source>
        <dbReference type="SAM" id="Phobius"/>
    </source>
</evidence>
<organism evidence="2 3">
    <name type="scientific">Maricaulis maris</name>
    <dbReference type="NCBI Taxonomy" id="74318"/>
    <lineage>
        <taxon>Bacteria</taxon>
        <taxon>Pseudomonadati</taxon>
        <taxon>Pseudomonadota</taxon>
        <taxon>Alphaproteobacteria</taxon>
        <taxon>Maricaulales</taxon>
        <taxon>Maricaulaceae</taxon>
        <taxon>Maricaulis</taxon>
    </lineage>
</organism>
<evidence type="ECO:0000313" key="2">
    <source>
        <dbReference type="EMBL" id="RKQ95306.1"/>
    </source>
</evidence>
<keyword evidence="1" id="KW-0812">Transmembrane</keyword>
<keyword evidence="1" id="KW-1133">Transmembrane helix</keyword>
<protein>
    <submittedName>
        <fullName evidence="2">Uncharacterized protein</fullName>
    </submittedName>
</protein>
<feature type="transmembrane region" description="Helical" evidence="1">
    <location>
        <begin position="90"/>
        <end position="111"/>
    </location>
</feature>
<feature type="transmembrane region" description="Helical" evidence="1">
    <location>
        <begin position="20"/>
        <end position="42"/>
    </location>
</feature>
<dbReference type="Proteomes" id="UP000273675">
    <property type="component" value="Unassembled WGS sequence"/>
</dbReference>
<proteinExistence type="predicted"/>
<gene>
    <name evidence="2" type="ORF">C7435_2996</name>
</gene>
<dbReference type="RefSeq" id="WP_121212291.1">
    <property type="nucleotide sequence ID" value="NZ_RBIM01000007.1"/>
</dbReference>